<protein>
    <submittedName>
        <fullName evidence="2">Replication protein</fullName>
    </submittedName>
</protein>
<dbReference type="PROSITE" id="PS50965">
    <property type="entry name" value="NERD"/>
    <property type="match status" value="1"/>
</dbReference>
<accession>K0NWV7</accession>
<reference evidence="2 3" key="1">
    <citation type="journal article" date="2015" name="Genome Announc.">
        <title>Expanding the biotechnology potential of lactobacilli through comparative genomics of 213 strains and associated genera.</title>
        <authorList>
            <person name="Sun Z."/>
            <person name="Harris H.M."/>
            <person name="McCann A."/>
            <person name="Guo C."/>
            <person name="Argimon S."/>
            <person name="Zhang W."/>
            <person name="Yang X."/>
            <person name="Jeffery I.B."/>
            <person name="Cooney J.C."/>
            <person name="Kagawa T.F."/>
            <person name="Liu W."/>
            <person name="Song Y."/>
            <person name="Salvetti E."/>
            <person name="Wrobel A."/>
            <person name="Rasinkangas P."/>
            <person name="Parkhill J."/>
            <person name="Rea M.C."/>
            <person name="O'Sullivan O."/>
            <person name="Ritari J."/>
            <person name="Douillard F.P."/>
            <person name="Paul Ross R."/>
            <person name="Yang R."/>
            <person name="Briner A.E."/>
            <person name="Felis G.E."/>
            <person name="de Vos W.M."/>
            <person name="Barrangou R."/>
            <person name="Klaenhammer T.R."/>
            <person name="Caufield P.W."/>
            <person name="Cui Y."/>
            <person name="Zhang H."/>
            <person name="O'Toole P.W."/>
        </authorList>
    </citation>
    <scope>NUCLEOTIDE SEQUENCE [LARGE SCALE GENOMIC DNA]</scope>
    <source>
        <strain evidence="2 3">DSM 19284</strain>
    </source>
</reference>
<sequence>MTNNLTHWFTTGTERTISNERAIQSAVKLEKLLNKNYDCLRQLSLSNVWELRKLNELFEQYNRVYSSLNMPILTAKQLNNVSYLLAGAAGEQLVTQTINKIRNSKKVIFHNVVLPYQYGRDWSRSDNQIDNLVVADTGIFALEVKARSIDHGTFDFRALSSKINDQLAFHKEAILDCLADAKIDIPSTAVKTFLVIVDRTGAVDFEIINQGQLLHSGSEALKLNELNLRISNGETNALFTTEQVQQIARVIRTGAVSDRRRYKDNVTFNLTSDDLEKINQVSMACRYHVPTDQIVTYHNHLNKIPLIGLSGPQQNAFWYIVGKAYGQGGSLITLTKNELKDAIFLPSKSPRYLDNNLVKVAAFMKETGLFVKAEYSAGIMKVAVDKKLSRYNGDLCSWNYNLLRQIKYKWAKTLFRLLVSTAEYGSCRLSFQDLRHLLAIPPSYRNHKVASEIIRKSVIYLAPFFRGLSYQFERGKSNQIIGVAFTYQAHDMLNLEWKNRFLNNIESNPILTNEEKGLARKIFDENFLGS</sequence>
<name>K0NWV7_9LACO</name>
<dbReference type="eggNOG" id="COG5527">
    <property type="taxonomic scope" value="Bacteria"/>
</dbReference>
<dbReference type="EMBL" id="AZDU01000063">
    <property type="protein sequence ID" value="KRL00021.1"/>
    <property type="molecule type" value="Genomic_DNA"/>
</dbReference>
<dbReference type="RefSeq" id="WP_008462620.1">
    <property type="nucleotide sequence ID" value="NZ_AZDU01000063.1"/>
</dbReference>
<dbReference type="STRING" id="1293597.FC20_GL001625"/>
<organism evidence="2 3">
    <name type="scientific">Lactobacillus equicursoris DSM 19284 = JCM 14600 = CIP 110162</name>
    <dbReference type="NCBI Taxonomy" id="1293597"/>
    <lineage>
        <taxon>Bacteria</taxon>
        <taxon>Bacillati</taxon>
        <taxon>Bacillota</taxon>
        <taxon>Bacilli</taxon>
        <taxon>Lactobacillales</taxon>
        <taxon>Lactobacillaceae</taxon>
        <taxon>Lactobacillus</taxon>
    </lineage>
</organism>
<gene>
    <name evidence="2" type="ORF">FC20_GL001625</name>
</gene>
<dbReference type="Pfam" id="PF08378">
    <property type="entry name" value="NERD"/>
    <property type="match status" value="1"/>
</dbReference>
<feature type="domain" description="NERD" evidence="1">
    <location>
        <begin position="86"/>
        <end position="190"/>
    </location>
</feature>
<evidence type="ECO:0000313" key="3">
    <source>
        <dbReference type="Proteomes" id="UP000051074"/>
    </source>
</evidence>
<evidence type="ECO:0000259" key="1">
    <source>
        <dbReference type="PROSITE" id="PS50965"/>
    </source>
</evidence>
<keyword evidence="3" id="KW-1185">Reference proteome</keyword>
<dbReference type="InterPro" id="IPR011528">
    <property type="entry name" value="NERD"/>
</dbReference>
<comment type="caution">
    <text evidence="2">The sequence shown here is derived from an EMBL/GenBank/DDBJ whole genome shotgun (WGS) entry which is preliminary data.</text>
</comment>
<dbReference type="PATRIC" id="fig|1293597.4.peg.1728"/>
<dbReference type="AlphaFoldDB" id="K0NWV7"/>
<evidence type="ECO:0000313" key="2">
    <source>
        <dbReference type="EMBL" id="KRL00021.1"/>
    </source>
</evidence>
<dbReference type="Proteomes" id="UP000051074">
    <property type="component" value="Unassembled WGS sequence"/>
</dbReference>
<proteinExistence type="predicted"/>